<dbReference type="SUPFAM" id="SSF49785">
    <property type="entry name" value="Galactose-binding domain-like"/>
    <property type="match status" value="1"/>
</dbReference>
<dbReference type="GO" id="GO:0005975">
    <property type="term" value="P:carbohydrate metabolic process"/>
    <property type="evidence" value="ECO:0007669"/>
    <property type="project" value="InterPro"/>
</dbReference>
<dbReference type="Proteomes" id="UP000278962">
    <property type="component" value="Unassembled WGS sequence"/>
</dbReference>
<dbReference type="SUPFAM" id="SSF49265">
    <property type="entry name" value="Fibronectin type III"/>
    <property type="match status" value="1"/>
</dbReference>
<dbReference type="InterPro" id="IPR008979">
    <property type="entry name" value="Galactose-bd-like_sf"/>
</dbReference>
<dbReference type="Pfam" id="PF04616">
    <property type="entry name" value="Glyco_hydro_43"/>
    <property type="match status" value="1"/>
</dbReference>
<evidence type="ECO:0000256" key="1">
    <source>
        <dbReference type="ARBA" id="ARBA00009865"/>
    </source>
</evidence>
<dbReference type="InterPro" id="IPR023296">
    <property type="entry name" value="Glyco_hydro_beta-prop_sf"/>
</dbReference>
<gene>
    <name evidence="6" type="ORF">C8N24_3684</name>
</gene>
<feature type="signal peptide" evidence="4">
    <location>
        <begin position="1"/>
        <end position="24"/>
    </location>
</feature>
<dbReference type="RefSeq" id="WP_147447866.1">
    <property type="nucleotide sequence ID" value="NZ_RBIL01000001.1"/>
</dbReference>
<dbReference type="InterPro" id="IPR000421">
    <property type="entry name" value="FA58C"/>
</dbReference>
<dbReference type="InterPro" id="IPR051795">
    <property type="entry name" value="Glycosyl_Hydrlase_43"/>
</dbReference>
<dbReference type="AlphaFoldDB" id="A0A660LKK4"/>
<keyword evidence="2 6" id="KW-0378">Hydrolase</keyword>
<dbReference type="PANTHER" id="PTHR42812">
    <property type="entry name" value="BETA-XYLOSIDASE"/>
    <property type="match status" value="1"/>
</dbReference>
<accession>A0A660LKK4</accession>
<dbReference type="PROSITE" id="PS50022">
    <property type="entry name" value="FA58C_3"/>
    <property type="match status" value="1"/>
</dbReference>
<dbReference type="GO" id="GO:0004553">
    <property type="term" value="F:hydrolase activity, hydrolyzing O-glycosyl compounds"/>
    <property type="evidence" value="ECO:0007669"/>
    <property type="project" value="InterPro"/>
</dbReference>
<evidence type="ECO:0000313" key="7">
    <source>
        <dbReference type="Proteomes" id="UP000278962"/>
    </source>
</evidence>
<dbReference type="Gene3D" id="2.115.10.20">
    <property type="entry name" value="Glycosyl hydrolase domain, family 43"/>
    <property type="match status" value="1"/>
</dbReference>
<comment type="caution">
    <text evidence="6">The sequence shown here is derived from an EMBL/GenBank/DDBJ whole genome shotgun (WGS) entry which is preliminary data.</text>
</comment>
<sequence>MKKLLRSVLLACVGALVFASGAQAQVPGALPVGPSGKSVVQNPTTYTNPISLTQGSERILTAGEPVIKIIGGDYYLFTRGRRGYWWSSDFANWNYVNAPNLLGGIVGMTEIDGKLYNYAGNTNNRVMTTDDPKSGVWYEAGTFSSNNYGDASMLYDEDTGRLFMYYGWSQLLGIRVVELNKQTFKEISKPEVVNWGDPHKHGWETRYSSDLIFPFFSDRQYRPQEYGWTEGPHPLKYNGKYYVLYSSIGLEFASYAQGVYVADDPMGPYVYDQHNPLTRMVSGSAPGAGHGSFFQDKQGKLWTIAMVAFTQNGGNGNTLMSLFPTDVDKEGVMHGNVEYGDYPQYLPGVKKDPITDNFTGWTLLSLNKKVQTSSTQPPGAQTGNYWPAFAVDQNGKTFWSAQTGNPGEYMTVDLGTTSDIRGIQIQFDRAGATGNAALTRYQSYTVEVSSDNQTWTKVVDKSDNPQDLRSDYIELPTAVSGRYVRLTNVFTPDNGRFAVKELRVFGNPDASKFTPVPPGNLMAVRNEVDRRQADLLWKPVDGADGYVVRYGIERDKLYQSDMVYGKNALNINALNVDPEYYFEVEAFSSGTPRYVENPFETRGRGAELDLIRRPTGGTQSTTRQMTYETYGKDEVYVFDNITPGSYTLNHTYGVGIWGPQQLTAEQLIGTDTTTPTVTALDLTQFGNGSTQWGTVEVRVYPGPTSGRIEVTFHYTEHRVDQAITFAPLTAPPYRVSATASSGLPVSFSAAGTCTLSDDIVTVTGAGTCTITASQSGNADYFPARDVSRSFQVGTTQAGGDVGGTVPATLALTLGAPAPLGVFEPGVSRPYEATTTATVTSTAGDALLSVTDPSPSATGRLVNGSFALGERLQVRANANAFAPLSATAGSPLALLSYGGPVSNDSVSIAFRQEIGAGQALRTGAYGKTLTFTLSTTTP</sequence>
<dbReference type="SUPFAM" id="SSF75005">
    <property type="entry name" value="Arabinanase/levansucrase/invertase"/>
    <property type="match status" value="1"/>
</dbReference>
<keyword evidence="4" id="KW-0732">Signal</keyword>
<name>A0A660LKK4_9ACTN</name>
<dbReference type="InterPro" id="IPR006710">
    <property type="entry name" value="Glyco_hydro_43"/>
</dbReference>
<organism evidence="6 7">
    <name type="scientific">Solirubrobacter pauli</name>
    <dbReference type="NCBI Taxonomy" id="166793"/>
    <lineage>
        <taxon>Bacteria</taxon>
        <taxon>Bacillati</taxon>
        <taxon>Actinomycetota</taxon>
        <taxon>Thermoleophilia</taxon>
        <taxon>Solirubrobacterales</taxon>
        <taxon>Solirubrobacteraceae</taxon>
        <taxon>Solirubrobacter</taxon>
    </lineage>
</organism>
<comment type="similarity">
    <text evidence="1">Belongs to the glycosyl hydrolase 43 family.</text>
</comment>
<feature type="domain" description="F5/8 type C" evidence="5">
    <location>
        <begin position="351"/>
        <end position="507"/>
    </location>
</feature>
<evidence type="ECO:0000313" key="6">
    <source>
        <dbReference type="EMBL" id="RKQ93811.1"/>
    </source>
</evidence>
<dbReference type="InterPro" id="IPR013783">
    <property type="entry name" value="Ig-like_fold"/>
</dbReference>
<feature type="chain" id="PRO_5025023737" evidence="4">
    <location>
        <begin position="25"/>
        <end position="937"/>
    </location>
</feature>
<dbReference type="Gene3D" id="2.60.40.10">
    <property type="entry name" value="Immunoglobulins"/>
    <property type="match status" value="1"/>
</dbReference>
<dbReference type="Pfam" id="PF00754">
    <property type="entry name" value="F5_F8_type_C"/>
    <property type="match status" value="1"/>
</dbReference>
<evidence type="ECO:0000256" key="4">
    <source>
        <dbReference type="SAM" id="SignalP"/>
    </source>
</evidence>
<dbReference type="InterPro" id="IPR036116">
    <property type="entry name" value="FN3_sf"/>
</dbReference>
<dbReference type="Gene3D" id="2.60.120.260">
    <property type="entry name" value="Galactose-binding domain-like"/>
    <property type="match status" value="1"/>
</dbReference>
<proteinExistence type="inferred from homology"/>
<evidence type="ECO:0000259" key="5">
    <source>
        <dbReference type="PROSITE" id="PS50022"/>
    </source>
</evidence>
<keyword evidence="3" id="KW-0326">Glycosidase</keyword>
<dbReference type="EMBL" id="RBIL01000001">
    <property type="protein sequence ID" value="RKQ93811.1"/>
    <property type="molecule type" value="Genomic_DNA"/>
</dbReference>
<dbReference type="PANTHER" id="PTHR42812:SF12">
    <property type="entry name" value="BETA-XYLOSIDASE-RELATED"/>
    <property type="match status" value="1"/>
</dbReference>
<evidence type="ECO:0000256" key="3">
    <source>
        <dbReference type="ARBA" id="ARBA00023295"/>
    </source>
</evidence>
<dbReference type="OrthoDB" id="9806701at2"/>
<protein>
    <submittedName>
        <fullName evidence="6">Glycosyl hydrolase family 43</fullName>
    </submittedName>
</protein>
<keyword evidence="7" id="KW-1185">Reference proteome</keyword>
<evidence type="ECO:0000256" key="2">
    <source>
        <dbReference type="ARBA" id="ARBA00022801"/>
    </source>
</evidence>
<reference evidence="6 7" key="1">
    <citation type="submission" date="2018-10" db="EMBL/GenBank/DDBJ databases">
        <title>Genomic Encyclopedia of Archaeal and Bacterial Type Strains, Phase II (KMG-II): from individual species to whole genera.</title>
        <authorList>
            <person name="Goeker M."/>
        </authorList>
    </citation>
    <scope>NUCLEOTIDE SEQUENCE [LARGE SCALE GENOMIC DNA]</scope>
    <source>
        <strain evidence="6 7">DSM 14954</strain>
    </source>
</reference>